<dbReference type="Proteomes" id="UP000772434">
    <property type="component" value="Unassembled WGS sequence"/>
</dbReference>
<accession>A0A9P5PFA6</accession>
<dbReference type="AlphaFoldDB" id="A0A9P5PFA6"/>
<sequence>MSSNARSTFESSQPDPLLLVYQKYYTRTLTKIRSNVIPSSFDEKAELHAHIVRTRKDLDSCTEDTTRDHISKTLELQESLLAPIRTLPSEILNEIFQLVVGFEPWIRYVTLTGRSRKSTARKISGTAFLLTWVCVWWRNEALLQPAFWSCIDVRFRPRCKDPHHSFEVLEFLKECILRSGSYAPMKITIDLDYDDHQAISPTRLDALEMLVERADKWRTLTLNAYGRPNFPLQLIDLFDAKHARTPSVPLFPLLEDLKLTLRRYNPPSLERMFHYFPPVQSLEISSLFETDTVNLELLWKLRIHIYTGYSLAGLLRKCPSLKYLKVSCFARRHSTSAISSIDTRVISHPLVSRLEVGSIDGNFQYGAWSFVCLPSLTQLDVAVSGERGLEAMAELGVPLIELKVMIQHSKCTLEKVNLNLDPDTGSYSPGHALQTAEKFFENLPAPYFSLWVNSMLWPVWREDRESDLKLYSMFLEAAGF</sequence>
<dbReference type="InterPro" id="IPR032675">
    <property type="entry name" value="LRR_dom_sf"/>
</dbReference>
<reference evidence="1" key="1">
    <citation type="submission" date="2020-11" db="EMBL/GenBank/DDBJ databases">
        <authorList>
            <consortium name="DOE Joint Genome Institute"/>
            <person name="Ahrendt S."/>
            <person name="Riley R."/>
            <person name="Andreopoulos W."/>
            <person name="Labutti K."/>
            <person name="Pangilinan J."/>
            <person name="Ruiz-Duenas F.J."/>
            <person name="Barrasa J.M."/>
            <person name="Sanchez-Garcia M."/>
            <person name="Camarero S."/>
            <person name="Miyauchi S."/>
            <person name="Serrano A."/>
            <person name="Linde D."/>
            <person name="Babiker R."/>
            <person name="Drula E."/>
            <person name="Ayuso-Fernandez I."/>
            <person name="Pacheco R."/>
            <person name="Padilla G."/>
            <person name="Ferreira P."/>
            <person name="Barriuso J."/>
            <person name="Kellner H."/>
            <person name="Castanera R."/>
            <person name="Alfaro M."/>
            <person name="Ramirez L."/>
            <person name="Pisabarro A.G."/>
            <person name="Kuo A."/>
            <person name="Tritt A."/>
            <person name="Lipzen A."/>
            <person name="He G."/>
            <person name="Yan M."/>
            <person name="Ng V."/>
            <person name="Cullen D."/>
            <person name="Martin F."/>
            <person name="Rosso M.-N."/>
            <person name="Henrissat B."/>
            <person name="Hibbett D."/>
            <person name="Martinez A.T."/>
            <person name="Grigoriev I.V."/>
        </authorList>
    </citation>
    <scope>NUCLEOTIDE SEQUENCE</scope>
    <source>
        <strain evidence="1">AH 40177</strain>
    </source>
</reference>
<name>A0A9P5PFA6_9AGAR</name>
<dbReference type="OrthoDB" id="3365698at2759"/>
<comment type="caution">
    <text evidence="1">The sequence shown here is derived from an EMBL/GenBank/DDBJ whole genome shotgun (WGS) entry which is preliminary data.</text>
</comment>
<gene>
    <name evidence="1" type="ORF">BDP27DRAFT_1450663</name>
</gene>
<evidence type="ECO:0000313" key="1">
    <source>
        <dbReference type="EMBL" id="KAF9064574.1"/>
    </source>
</evidence>
<dbReference type="Gene3D" id="3.80.10.10">
    <property type="entry name" value="Ribonuclease Inhibitor"/>
    <property type="match status" value="1"/>
</dbReference>
<proteinExistence type="predicted"/>
<organism evidence="1 2">
    <name type="scientific">Rhodocollybia butyracea</name>
    <dbReference type="NCBI Taxonomy" id="206335"/>
    <lineage>
        <taxon>Eukaryota</taxon>
        <taxon>Fungi</taxon>
        <taxon>Dikarya</taxon>
        <taxon>Basidiomycota</taxon>
        <taxon>Agaricomycotina</taxon>
        <taxon>Agaricomycetes</taxon>
        <taxon>Agaricomycetidae</taxon>
        <taxon>Agaricales</taxon>
        <taxon>Marasmiineae</taxon>
        <taxon>Omphalotaceae</taxon>
        <taxon>Rhodocollybia</taxon>
    </lineage>
</organism>
<protein>
    <recommendedName>
        <fullName evidence="3">F-box domain-containing protein</fullName>
    </recommendedName>
</protein>
<keyword evidence="2" id="KW-1185">Reference proteome</keyword>
<evidence type="ECO:0008006" key="3">
    <source>
        <dbReference type="Google" id="ProtNLM"/>
    </source>
</evidence>
<evidence type="ECO:0000313" key="2">
    <source>
        <dbReference type="Proteomes" id="UP000772434"/>
    </source>
</evidence>
<dbReference type="EMBL" id="JADNRY010000120">
    <property type="protein sequence ID" value="KAF9064574.1"/>
    <property type="molecule type" value="Genomic_DNA"/>
</dbReference>